<dbReference type="EMBL" id="CP038437">
    <property type="protein sequence ID" value="QEM80523.1"/>
    <property type="molecule type" value="Genomic_DNA"/>
</dbReference>
<proteinExistence type="predicted"/>
<keyword evidence="1" id="KW-0732">Signal</keyword>
<accession>A0A5C1NCY8</accession>
<dbReference type="OrthoDB" id="8161726at2"/>
<sequence length="148" mass="16180">MKKGLICLALMLSSMVLTSMAQARDTQYFLPIQDVLAMPEAKKKLDPNIHFVFGDSAVAGNVVQEHGPVVTYRKTNALNKTDEEACRWVMLSALLTIQERAKTEGANAVINITSYYDEIARPSATEYECRAGALIAGVSLKGEVVTLE</sequence>
<evidence type="ECO:0000313" key="2">
    <source>
        <dbReference type="EMBL" id="QEM80523.1"/>
    </source>
</evidence>
<feature type="signal peptide" evidence="1">
    <location>
        <begin position="1"/>
        <end position="23"/>
    </location>
</feature>
<dbReference type="AlphaFoldDB" id="A0A5C1NCY8"/>
<name>A0A5C1NCY8_9GAMM</name>
<dbReference type="Proteomes" id="UP000324285">
    <property type="component" value="Chromosome"/>
</dbReference>
<dbReference type="RefSeq" id="WP_149283171.1">
    <property type="nucleotide sequence ID" value="NZ_CP038437.2"/>
</dbReference>
<keyword evidence="3" id="KW-1185">Reference proteome</keyword>
<protein>
    <submittedName>
        <fullName evidence="2">Excinuclease ATPase subunit</fullName>
    </submittedName>
</protein>
<organism evidence="2 3">
    <name type="scientific">Halomonas binhaiensis</name>
    <dbReference type="NCBI Taxonomy" id="2562282"/>
    <lineage>
        <taxon>Bacteria</taxon>
        <taxon>Pseudomonadati</taxon>
        <taxon>Pseudomonadota</taxon>
        <taxon>Gammaproteobacteria</taxon>
        <taxon>Oceanospirillales</taxon>
        <taxon>Halomonadaceae</taxon>
        <taxon>Halomonas</taxon>
    </lineage>
</organism>
<evidence type="ECO:0000313" key="3">
    <source>
        <dbReference type="Proteomes" id="UP000324285"/>
    </source>
</evidence>
<dbReference type="KEGG" id="hbh:E4T21_02325"/>
<evidence type="ECO:0000256" key="1">
    <source>
        <dbReference type="SAM" id="SignalP"/>
    </source>
</evidence>
<reference evidence="2" key="1">
    <citation type="submission" date="2021-02" db="EMBL/GenBank/DDBJ databases">
        <title>Strain Y2R2, a novel species of the genus Halomonas.</title>
        <authorList>
            <person name="Huang H."/>
        </authorList>
    </citation>
    <scope>NUCLEOTIDE SEQUENCE</scope>
    <source>
        <strain evidence="2">Y2R2</strain>
    </source>
</reference>
<feature type="chain" id="PRO_5022891636" evidence="1">
    <location>
        <begin position="24"/>
        <end position="148"/>
    </location>
</feature>
<gene>
    <name evidence="2" type="ORF">E4T21_02325</name>
</gene>